<dbReference type="PANTHER" id="PTHR39210:SF1">
    <property type="entry name" value="HEPARIN-SULFATE LYASE"/>
    <property type="match status" value="1"/>
</dbReference>
<protein>
    <submittedName>
        <fullName evidence="7">Alginate lyase family protein</fullName>
    </submittedName>
</protein>
<organism evidence="7 8">
    <name type="scientific">Rhizobium herbae</name>
    <dbReference type="NCBI Taxonomy" id="508661"/>
    <lineage>
        <taxon>Bacteria</taxon>
        <taxon>Pseudomonadati</taxon>
        <taxon>Pseudomonadota</taxon>
        <taxon>Alphaproteobacteria</taxon>
        <taxon>Hyphomicrobiales</taxon>
        <taxon>Rhizobiaceae</taxon>
        <taxon>Rhizobium/Agrobacterium group</taxon>
        <taxon>Rhizobium</taxon>
    </lineage>
</organism>
<evidence type="ECO:0000256" key="1">
    <source>
        <dbReference type="ARBA" id="ARBA00004418"/>
    </source>
</evidence>
<dbReference type="Gene3D" id="1.50.10.100">
    <property type="entry name" value="Chondroitin AC/alginate lyase"/>
    <property type="match status" value="1"/>
</dbReference>
<gene>
    <name evidence="7" type="ORF">JNB71_13145</name>
</gene>
<keyword evidence="8" id="KW-1185">Reference proteome</keyword>
<proteinExistence type="predicted"/>
<reference evidence="7 8" key="1">
    <citation type="journal article" date="2021" name="MBio">
        <title>Poor Competitiveness of Bradyrhizobium in Pigeon Pea Root Colonization in Indian Soils.</title>
        <authorList>
            <person name="Chalasani D."/>
            <person name="Basu A."/>
            <person name="Pullabhotla S.V.S.R.N."/>
            <person name="Jorrin B."/>
            <person name="Neal A.L."/>
            <person name="Poole P.S."/>
            <person name="Podile A.R."/>
            <person name="Tkacz A."/>
        </authorList>
    </citation>
    <scope>NUCLEOTIDE SEQUENCE [LARGE SCALE GENOMIC DNA]</scope>
    <source>
        <strain evidence="7 8">HU44</strain>
    </source>
</reference>
<dbReference type="Gene3D" id="2.70.98.70">
    <property type="match status" value="1"/>
</dbReference>
<dbReference type="GO" id="GO:0016829">
    <property type="term" value="F:lyase activity"/>
    <property type="evidence" value="ECO:0007669"/>
    <property type="project" value="UniProtKB-KW"/>
</dbReference>
<dbReference type="EMBL" id="JAEUAO010000002">
    <property type="protein sequence ID" value="MBW9064266.1"/>
    <property type="molecule type" value="Genomic_DNA"/>
</dbReference>
<dbReference type="InterPro" id="IPR031680">
    <property type="entry name" value="Hepar_II_III_N"/>
</dbReference>
<dbReference type="Proteomes" id="UP000757604">
    <property type="component" value="Unassembled WGS sequence"/>
</dbReference>
<evidence type="ECO:0000313" key="8">
    <source>
        <dbReference type="Proteomes" id="UP000757604"/>
    </source>
</evidence>
<dbReference type="Pfam" id="PF16889">
    <property type="entry name" value="Hepar_II_III_N"/>
    <property type="match status" value="1"/>
</dbReference>
<evidence type="ECO:0000256" key="3">
    <source>
        <dbReference type="ARBA" id="ARBA00022764"/>
    </source>
</evidence>
<comment type="caution">
    <text evidence="7">The sequence shown here is derived from an EMBL/GenBank/DDBJ whole genome shotgun (WGS) entry which is preliminary data.</text>
</comment>
<keyword evidence="2" id="KW-0732">Signal</keyword>
<keyword evidence="4 7" id="KW-0456">Lyase</keyword>
<sequence>MSFSWYINRLRAMSPAEIVHRVGEKAKKTRARGRLEGSKRYVLPGPMPVLPGLAKILAGASEPLRKEIGDAARFILSGHFEALGVAWPRRDLSNQFPPEVWRLDPVTGGLWPGADKYCFDIPYRHERKLGDIKYAWEFNRLQFLQPVAAHACLTGDREALAFIESAIASWYHANPPFRGLGWNSGIELSLRAISLLIVASFCGSSLSPACTAQIRAILHAHQVWMSRYPSRFSSANNHLVAEVAGEFLIARAMPELPQAKKLEDKMRRLLAREVSKQILADGVGAEQSPTYGAFTVEFVLLCSLVARQSGQPLGPKVDARLMQFAEYIAWLSNADGRIPSICDDDEGRVITLARHEPAYAASVAAAVTGHLGKPPVGPRPPEYDLRDALFGSATTGGALPSGLRTFADGGYTIIREGKARRELSIVFDHAPLGYLSIAAHGHADALSIIVSIDGAPLFVDPGTYLYHAGGEWRDWFRGTRAHNTLNIGGADQSTMSGSFNWSHKAATTLESATGGENWSVVASHDGYRKRFGAEHRRTLSSTPAGFAIRDELTGTVGLEAEIVFQLAPEWHAQLKDGAVLISKGGETIAILSFKAPGDIAIKAGGDIGEGGWHSPAFGIKVEAVRISWRGLVPPDGVTTTLSLVPAR</sequence>
<feature type="domain" description="Heparin-sulfate lyase N-terminal" evidence="6">
    <location>
        <begin position="120"/>
        <end position="310"/>
    </location>
</feature>
<name>A0ABS7HAI9_9HYPH</name>
<dbReference type="Pfam" id="PF07940">
    <property type="entry name" value="Hepar_II_III_C"/>
    <property type="match status" value="1"/>
</dbReference>
<dbReference type="PANTHER" id="PTHR39210">
    <property type="entry name" value="HEPARIN-SULFATE LYASE"/>
    <property type="match status" value="1"/>
</dbReference>
<evidence type="ECO:0000256" key="4">
    <source>
        <dbReference type="ARBA" id="ARBA00023239"/>
    </source>
</evidence>
<comment type="subcellular location">
    <subcellularLocation>
        <location evidence="1">Periplasm</location>
    </subcellularLocation>
</comment>
<evidence type="ECO:0000259" key="5">
    <source>
        <dbReference type="Pfam" id="PF07940"/>
    </source>
</evidence>
<keyword evidence="3" id="KW-0574">Periplasm</keyword>
<accession>A0ABS7HAI9</accession>
<evidence type="ECO:0000313" key="7">
    <source>
        <dbReference type="EMBL" id="MBW9064266.1"/>
    </source>
</evidence>
<feature type="domain" description="Heparinase II/III-like C-terminal" evidence="5">
    <location>
        <begin position="401"/>
        <end position="625"/>
    </location>
</feature>
<dbReference type="InterPro" id="IPR012480">
    <property type="entry name" value="Hepar_II_III_C"/>
</dbReference>
<evidence type="ECO:0000259" key="6">
    <source>
        <dbReference type="Pfam" id="PF16889"/>
    </source>
</evidence>
<dbReference type="SUPFAM" id="SSF48230">
    <property type="entry name" value="Chondroitin AC/alginate lyase"/>
    <property type="match status" value="1"/>
</dbReference>
<evidence type="ECO:0000256" key="2">
    <source>
        <dbReference type="ARBA" id="ARBA00022729"/>
    </source>
</evidence>
<dbReference type="InterPro" id="IPR008929">
    <property type="entry name" value="Chondroitin_lyas"/>
</dbReference>